<dbReference type="GO" id="GO:0005634">
    <property type="term" value="C:nucleus"/>
    <property type="evidence" value="ECO:0007669"/>
    <property type="project" value="UniProtKB-SubCell"/>
</dbReference>
<feature type="region of interest" description="Disordered" evidence="5">
    <location>
        <begin position="621"/>
        <end position="729"/>
    </location>
</feature>
<sequence>MPPKTPRTYSVGDLVFAKVKGYPPWPARVESEPPPGYRAGPGRYPVFFFGTYESAVVAARDLSPYEQTKHKLGTPRKLKDFNKGLEEIEKDPELTVGAAEPADNQPDEEEAADEELEAEDEPMDESADQSTADKPAAHDGDNEDQLANGQAVKKESEGTVTGDAVVSAGTSAADEPMGSDSDSDEDKKLIIDDRIHSPKKASKVSAGSKKSTKKESSSSTASASKSSSKKSKSKESDSKSSAGRKRKSSASEKSGAGRKRRRVILESSSDESDGNKADEESGADSQRASADEKRVTAATSEDKESDEESEPKKNRKSRQKKEKPAKSSGKASKLEESSKKRRKESKAKDKEAVESAPTSGGEAPVADDPEVVEKVRLKLQESKDEIQQKLQEKEREKERRKQEKKEQKRKEKAEKSGVATATGAVAPAPAVTPKAPPTVAEVLASIDSDIQTSLSRESANVDKCLEAMERLKGVSVTPEGLQTYGQALKALIVTLKKCRKYKTDERVRQKSDHLYHKFKDFFYTTDTAELTDSSSALNNTGADTNSTDTSGDSKDDKTDTIATTEAVVKSDDNQTNVDAIDAKEPSLSVTSDTTTPETTGPSVGDSGIESGTTAATVAELPASNGHPESELTAPIDDQQEVSDSAPVDKVDSNKAQVTVSGDQPLSAGIASDDTKNGIDASLTSDAIDDQTTAPVAVVEPPLQSTKDSSNTTTTTEPPVPTETIASNAT</sequence>
<evidence type="ECO:0000256" key="1">
    <source>
        <dbReference type="ARBA" id="ARBA00004123"/>
    </source>
</evidence>
<feature type="compositionally biased region" description="Low complexity" evidence="5">
    <location>
        <begin position="217"/>
        <end position="226"/>
    </location>
</feature>
<organism evidence="7">
    <name type="scientific">Oppiella nova</name>
    <dbReference type="NCBI Taxonomy" id="334625"/>
    <lineage>
        <taxon>Eukaryota</taxon>
        <taxon>Metazoa</taxon>
        <taxon>Ecdysozoa</taxon>
        <taxon>Arthropoda</taxon>
        <taxon>Chelicerata</taxon>
        <taxon>Arachnida</taxon>
        <taxon>Acari</taxon>
        <taxon>Acariformes</taxon>
        <taxon>Sarcoptiformes</taxon>
        <taxon>Oribatida</taxon>
        <taxon>Brachypylina</taxon>
        <taxon>Oppioidea</taxon>
        <taxon>Oppiidae</taxon>
        <taxon>Oppiella</taxon>
    </lineage>
</organism>
<feature type="region of interest" description="Disordered" evidence="5">
    <location>
        <begin position="64"/>
        <end position="434"/>
    </location>
</feature>
<evidence type="ECO:0000256" key="5">
    <source>
        <dbReference type="SAM" id="MobiDB-lite"/>
    </source>
</evidence>
<feature type="compositionally biased region" description="Acidic residues" evidence="5">
    <location>
        <begin position="105"/>
        <end position="127"/>
    </location>
</feature>
<dbReference type="InterPro" id="IPR021567">
    <property type="entry name" value="LEDGF_IBD"/>
</dbReference>
<keyword evidence="4" id="KW-0539">Nucleus</keyword>
<dbReference type="CDD" id="cd05834">
    <property type="entry name" value="PWWP_HRP"/>
    <property type="match status" value="1"/>
</dbReference>
<proteinExistence type="inferred from homology"/>
<accession>A0A7R9M570</accession>
<reference evidence="7" key="1">
    <citation type="submission" date="2020-11" db="EMBL/GenBank/DDBJ databases">
        <authorList>
            <person name="Tran Van P."/>
        </authorList>
    </citation>
    <scope>NUCLEOTIDE SEQUENCE</scope>
</reference>
<dbReference type="AlphaFoldDB" id="A0A7R9M570"/>
<dbReference type="EMBL" id="CAJPVJ010005623">
    <property type="protein sequence ID" value="CAG2169689.1"/>
    <property type="molecule type" value="Genomic_DNA"/>
</dbReference>
<evidence type="ECO:0000256" key="3">
    <source>
        <dbReference type="ARBA" id="ARBA00023054"/>
    </source>
</evidence>
<feature type="compositionally biased region" description="Polar residues" evidence="5">
    <location>
        <begin position="681"/>
        <end position="693"/>
    </location>
</feature>
<dbReference type="SUPFAM" id="SSF140576">
    <property type="entry name" value="HIV integrase-binding domain"/>
    <property type="match status" value="1"/>
</dbReference>
<dbReference type="SUPFAM" id="SSF63748">
    <property type="entry name" value="Tudor/PWWP/MBT"/>
    <property type="match status" value="1"/>
</dbReference>
<keyword evidence="8" id="KW-1185">Reference proteome</keyword>
<dbReference type="PANTHER" id="PTHR12550">
    <property type="entry name" value="HEPATOMA-DERIVED GROWTH FACTOR-RELATED"/>
    <property type="match status" value="1"/>
</dbReference>
<feature type="domain" description="PWWP" evidence="6">
    <location>
        <begin position="11"/>
        <end position="68"/>
    </location>
</feature>
<feature type="region of interest" description="Disordered" evidence="5">
    <location>
        <begin position="533"/>
        <end position="609"/>
    </location>
</feature>
<feature type="compositionally biased region" description="Low complexity" evidence="5">
    <location>
        <begin position="418"/>
        <end position="434"/>
    </location>
</feature>
<dbReference type="OrthoDB" id="62853at2759"/>
<dbReference type="Gene3D" id="1.20.930.10">
    <property type="entry name" value="Conserved domain common to transcription factors TFIIS, elongin A, CRSP70"/>
    <property type="match status" value="1"/>
</dbReference>
<name>A0A7R9M570_9ACAR</name>
<feature type="compositionally biased region" description="Basic residues" evidence="5">
    <location>
        <begin position="313"/>
        <end position="323"/>
    </location>
</feature>
<comment type="subcellular location">
    <subcellularLocation>
        <location evidence="1">Nucleus</location>
    </subcellularLocation>
</comment>
<dbReference type="Gene3D" id="2.30.30.140">
    <property type="match status" value="1"/>
</dbReference>
<feature type="compositionally biased region" description="Low complexity" evidence="5">
    <location>
        <begin position="589"/>
        <end position="604"/>
    </location>
</feature>
<evidence type="ECO:0000313" key="8">
    <source>
        <dbReference type="Proteomes" id="UP000728032"/>
    </source>
</evidence>
<comment type="similarity">
    <text evidence="2">Belongs to the HDGF family.</text>
</comment>
<dbReference type="PROSITE" id="PS50812">
    <property type="entry name" value="PWWP"/>
    <property type="match status" value="1"/>
</dbReference>
<feature type="compositionally biased region" description="Basic and acidic residues" evidence="5">
    <location>
        <begin position="77"/>
        <end position="93"/>
    </location>
</feature>
<protein>
    <recommendedName>
        <fullName evidence="6">PWWP domain-containing protein</fullName>
    </recommendedName>
</protein>
<dbReference type="Pfam" id="PF11467">
    <property type="entry name" value="LEDGF"/>
    <property type="match status" value="1"/>
</dbReference>
<dbReference type="SMART" id="SM00293">
    <property type="entry name" value="PWWP"/>
    <property type="match status" value="1"/>
</dbReference>
<dbReference type="InterPro" id="IPR035441">
    <property type="entry name" value="TFIIS/LEDGF_dom_sf"/>
</dbReference>
<feature type="compositionally biased region" description="Low complexity" evidence="5">
    <location>
        <begin position="538"/>
        <end position="550"/>
    </location>
</feature>
<evidence type="ECO:0000256" key="4">
    <source>
        <dbReference type="ARBA" id="ARBA00023242"/>
    </source>
</evidence>
<keyword evidence="3" id="KW-0175">Coiled coil</keyword>
<evidence type="ECO:0000313" key="7">
    <source>
        <dbReference type="EMBL" id="CAD7652502.1"/>
    </source>
</evidence>
<evidence type="ECO:0000256" key="2">
    <source>
        <dbReference type="ARBA" id="ARBA00005309"/>
    </source>
</evidence>
<gene>
    <name evidence="7" type="ORF">ONB1V03_LOCUS9163</name>
</gene>
<dbReference type="EMBL" id="OC920448">
    <property type="protein sequence ID" value="CAD7652502.1"/>
    <property type="molecule type" value="Genomic_DNA"/>
</dbReference>
<evidence type="ECO:0000259" key="6">
    <source>
        <dbReference type="PROSITE" id="PS50812"/>
    </source>
</evidence>
<dbReference type="PANTHER" id="PTHR12550:SF70">
    <property type="entry name" value="JIL-1 ANCHORING AND STABILIZING PROTEIN, ISOFORM A"/>
    <property type="match status" value="1"/>
</dbReference>
<feature type="compositionally biased region" description="Polar residues" evidence="5">
    <location>
        <begin position="653"/>
        <end position="663"/>
    </location>
</feature>
<dbReference type="Proteomes" id="UP000728032">
    <property type="component" value="Unassembled WGS sequence"/>
</dbReference>
<feature type="compositionally biased region" description="Basic and acidic residues" evidence="5">
    <location>
        <begin position="185"/>
        <end position="196"/>
    </location>
</feature>
<dbReference type="Pfam" id="PF00855">
    <property type="entry name" value="PWWP"/>
    <property type="match status" value="1"/>
</dbReference>
<dbReference type="InterPro" id="IPR036218">
    <property type="entry name" value="HIVI-bd_sf"/>
</dbReference>
<feature type="compositionally biased region" description="Basic and acidic residues" evidence="5">
    <location>
        <begin position="371"/>
        <end position="415"/>
    </location>
</feature>
<dbReference type="InterPro" id="IPR000313">
    <property type="entry name" value="PWWP_dom"/>
</dbReference>